<dbReference type="AlphaFoldDB" id="A0A1Y1ZPZ2"/>
<protein>
    <submittedName>
        <fullName evidence="3">Uncharacterized protein</fullName>
    </submittedName>
</protein>
<feature type="compositionally biased region" description="Basic residues" evidence="1">
    <location>
        <begin position="246"/>
        <end position="256"/>
    </location>
</feature>
<feature type="region of interest" description="Disordered" evidence="1">
    <location>
        <begin position="229"/>
        <end position="263"/>
    </location>
</feature>
<dbReference type="Proteomes" id="UP000193144">
    <property type="component" value="Unassembled WGS sequence"/>
</dbReference>
<keyword evidence="2" id="KW-0812">Transmembrane</keyword>
<evidence type="ECO:0000256" key="1">
    <source>
        <dbReference type="SAM" id="MobiDB-lite"/>
    </source>
</evidence>
<name>A0A1Y1ZPZ2_9PLEO</name>
<evidence type="ECO:0000256" key="2">
    <source>
        <dbReference type="SAM" id="Phobius"/>
    </source>
</evidence>
<accession>A0A1Y1ZPZ2</accession>
<evidence type="ECO:0000313" key="4">
    <source>
        <dbReference type="Proteomes" id="UP000193144"/>
    </source>
</evidence>
<sequence>MHPLSRLALRLAQLADRGNDLLSAMEFVLAVPANTVALYVLVLKGPCLSRTWGMGQPFLFPPQLYCAQYAPRERNSRPLARRARCLSQRCRLAALHTTAVVAGRPQTSLRGSRQRAAVMFGSLDRQRLCGCGCRRTNTARSCLLCLGLSAPGHTSLGSGLAALRSRPGKHLPRCSTVATAVDAECFLALAGCVSAWAFSTGAANYPSGAFSPSARSRARQLALPLTQGAKTRRARLPSRNWPQSRNRARTTPRRARLRPEQASAIAATDRWHRGLETCSSASALRASLLSPDKGRCSSNSSGYAPAVRACRHPNQAPWLAPDFLRSARQSKRRHPALVRMSGDNEAIVGLASSSHTATRCKSCCGIALGDATLPNRAASHQHDRDFRRGLLEAQDPMIFAHRLTLPSDCFTSRVPVPASAGRLIPVSLWQSMENHGLGLSQHHPSPGHSPTAPGSCARGSHLLGARFACLRFRRVRTITEYLR</sequence>
<keyword evidence="4" id="KW-1185">Reference proteome</keyword>
<reference evidence="3 4" key="1">
    <citation type="submission" date="2016-07" db="EMBL/GenBank/DDBJ databases">
        <title>Pervasive Adenine N6-methylation of Active Genes in Fungi.</title>
        <authorList>
            <consortium name="DOE Joint Genome Institute"/>
            <person name="Mondo S.J."/>
            <person name="Dannebaum R.O."/>
            <person name="Kuo R.C."/>
            <person name="Labutti K."/>
            <person name="Haridas S."/>
            <person name="Kuo A."/>
            <person name="Salamov A."/>
            <person name="Ahrendt S.R."/>
            <person name="Lipzen A."/>
            <person name="Sullivan W."/>
            <person name="Andreopoulos W.B."/>
            <person name="Clum A."/>
            <person name="Lindquist E."/>
            <person name="Daum C."/>
            <person name="Ramamoorthy G.K."/>
            <person name="Gryganskyi A."/>
            <person name="Culley D."/>
            <person name="Magnuson J.K."/>
            <person name="James T.Y."/>
            <person name="O'Malley M.A."/>
            <person name="Stajich J.E."/>
            <person name="Spatafora J.W."/>
            <person name="Visel A."/>
            <person name="Grigoriev I.V."/>
        </authorList>
    </citation>
    <scope>NUCLEOTIDE SEQUENCE [LARGE SCALE GENOMIC DNA]</scope>
    <source>
        <strain evidence="3 4">CBS 115471</strain>
    </source>
</reference>
<gene>
    <name evidence="3" type="ORF">BCR34DRAFT_651347</name>
</gene>
<evidence type="ECO:0000313" key="3">
    <source>
        <dbReference type="EMBL" id="ORY12310.1"/>
    </source>
</evidence>
<organism evidence="3 4">
    <name type="scientific">Clohesyomyces aquaticus</name>
    <dbReference type="NCBI Taxonomy" id="1231657"/>
    <lineage>
        <taxon>Eukaryota</taxon>
        <taxon>Fungi</taxon>
        <taxon>Dikarya</taxon>
        <taxon>Ascomycota</taxon>
        <taxon>Pezizomycotina</taxon>
        <taxon>Dothideomycetes</taxon>
        <taxon>Pleosporomycetidae</taxon>
        <taxon>Pleosporales</taxon>
        <taxon>Lindgomycetaceae</taxon>
        <taxon>Clohesyomyces</taxon>
    </lineage>
</organism>
<feature type="transmembrane region" description="Helical" evidence="2">
    <location>
        <begin position="21"/>
        <end position="42"/>
    </location>
</feature>
<proteinExistence type="predicted"/>
<dbReference type="EMBL" id="MCFA01000052">
    <property type="protein sequence ID" value="ORY12310.1"/>
    <property type="molecule type" value="Genomic_DNA"/>
</dbReference>
<keyword evidence="2" id="KW-0472">Membrane</keyword>
<comment type="caution">
    <text evidence="3">The sequence shown here is derived from an EMBL/GenBank/DDBJ whole genome shotgun (WGS) entry which is preliminary data.</text>
</comment>
<keyword evidence="2" id="KW-1133">Transmembrane helix</keyword>